<name>A0A829Y9Z2_9GAMM</name>
<dbReference type="Pfam" id="PF12802">
    <property type="entry name" value="MarR_2"/>
    <property type="match status" value="1"/>
</dbReference>
<evidence type="ECO:0000259" key="1">
    <source>
        <dbReference type="PROSITE" id="PS50995"/>
    </source>
</evidence>
<dbReference type="SMART" id="SM00347">
    <property type="entry name" value="HTH_MARR"/>
    <property type="match status" value="1"/>
</dbReference>
<keyword evidence="3" id="KW-1185">Reference proteome</keyword>
<dbReference type="Gene3D" id="1.10.10.10">
    <property type="entry name" value="Winged helix-like DNA-binding domain superfamily/Winged helix DNA-binding domain"/>
    <property type="match status" value="1"/>
</dbReference>
<protein>
    <recommendedName>
        <fullName evidence="1">HTH marR-type domain-containing protein</fullName>
    </recommendedName>
</protein>
<dbReference type="InterPro" id="IPR036390">
    <property type="entry name" value="WH_DNA-bd_sf"/>
</dbReference>
<dbReference type="GO" id="GO:0003700">
    <property type="term" value="F:DNA-binding transcription factor activity"/>
    <property type="evidence" value="ECO:0007669"/>
    <property type="project" value="InterPro"/>
</dbReference>
<proteinExistence type="predicted"/>
<dbReference type="PANTHER" id="PTHR33164">
    <property type="entry name" value="TRANSCRIPTIONAL REGULATOR, MARR FAMILY"/>
    <property type="match status" value="1"/>
</dbReference>
<dbReference type="PANTHER" id="PTHR33164:SF95">
    <property type="entry name" value="TRANSCRIPTIONAL REGULATOR"/>
    <property type="match status" value="1"/>
</dbReference>
<comment type="caution">
    <text evidence="2">The sequence shown here is derived from an EMBL/GenBank/DDBJ whole genome shotgun (WGS) entry which is preliminary data.</text>
</comment>
<evidence type="ECO:0000313" key="2">
    <source>
        <dbReference type="EMBL" id="GFE79452.1"/>
    </source>
</evidence>
<dbReference type="InterPro" id="IPR000835">
    <property type="entry name" value="HTH_MarR-typ"/>
</dbReference>
<reference evidence="3" key="1">
    <citation type="submission" date="2020-01" db="EMBL/GenBank/DDBJ databases">
        <title>'Steroidobacter agaridevorans' sp. nov., agar-degrading bacteria isolated from rhizosphere soils.</title>
        <authorList>
            <person name="Ikenaga M."/>
            <person name="Kataoka M."/>
            <person name="Murouchi A."/>
            <person name="Katsuragi S."/>
            <person name="Sakai M."/>
        </authorList>
    </citation>
    <scope>NUCLEOTIDE SEQUENCE [LARGE SCALE GENOMIC DNA]</scope>
    <source>
        <strain evidence="3">YU21-B</strain>
    </source>
</reference>
<dbReference type="GO" id="GO:0006950">
    <property type="term" value="P:response to stress"/>
    <property type="evidence" value="ECO:0007669"/>
    <property type="project" value="TreeGrafter"/>
</dbReference>
<sequence>MSRSSKAKVDDLPEDLDELTPLTEELEGFLGYRLRRANAAMHRHFIAAVADLGITQKQAAMLWLINSNPGTAQVSAADALGMDRATTMAIVDRLDERGLLLRKQSSADRRRQELYLTPAGQNLLRKAKARVAKHEERFTSLFTASELKFLLEALRKLRDVT</sequence>
<dbReference type="PRINTS" id="PR00598">
    <property type="entry name" value="HTHMARR"/>
</dbReference>
<accession>A0A829Y9Z2</accession>
<dbReference type="SUPFAM" id="SSF46785">
    <property type="entry name" value="Winged helix' DNA-binding domain"/>
    <property type="match status" value="1"/>
</dbReference>
<dbReference type="AlphaFoldDB" id="A0A829Y9Z2"/>
<gene>
    <name evidence="2" type="ORF">GCM10011487_14520</name>
</gene>
<feature type="domain" description="HTH marR-type" evidence="1">
    <location>
        <begin position="27"/>
        <end position="159"/>
    </location>
</feature>
<organism evidence="2 3">
    <name type="scientific">Steroidobacter agaridevorans</name>
    <dbReference type="NCBI Taxonomy" id="2695856"/>
    <lineage>
        <taxon>Bacteria</taxon>
        <taxon>Pseudomonadati</taxon>
        <taxon>Pseudomonadota</taxon>
        <taxon>Gammaproteobacteria</taxon>
        <taxon>Steroidobacterales</taxon>
        <taxon>Steroidobacteraceae</taxon>
        <taxon>Steroidobacter</taxon>
    </lineage>
</organism>
<dbReference type="Proteomes" id="UP000445000">
    <property type="component" value="Unassembled WGS sequence"/>
</dbReference>
<evidence type="ECO:0000313" key="3">
    <source>
        <dbReference type="Proteomes" id="UP000445000"/>
    </source>
</evidence>
<dbReference type="InterPro" id="IPR036388">
    <property type="entry name" value="WH-like_DNA-bd_sf"/>
</dbReference>
<dbReference type="EMBL" id="BLJN01000001">
    <property type="protein sequence ID" value="GFE79452.1"/>
    <property type="molecule type" value="Genomic_DNA"/>
</dbReference>
<dbReference type="InterPro" id="IPR039422">
    <property type="entry name" value="MarR/SlyA-like"/>
</dbReference>
<dbReference type="PROSITE" id="PS50995">
    <property type="entry name" value="HTH_MARR_2"/>
    <property type="match status" value="1"/>
</dbReference>